<dbReference type="EMBL" id="MDKC01000003">
    <property type="protein sequence ID" value="ODG93054.1"/>
    <property type="molecule type" value="Genomic_DNA"/>
</dbReference>
<comment type="caution">
    <text evidence="1">The sequence shown here is derived from an EMBL/GenBank/DDBJ whole genome shotgun (WGS) entry which is preliminary data.</text>
</comment>
<organism evidence="1 2">
    <name type="scientific">Gottfriedia luciferensis</name>
    <dbReference type="NCBI Taxonomy" id="178774"/>
    <lineage>
        <taxon>Bacteria</taxon>
        <taxon>Bacillati</taxon>
        <taxon>Bacillota</taxon>
        <taxon>Bacilli</taxon>
        <taxon>Bacillales</taxon>
        <taxon>Bacillaceae</taxon>
        <taxon>Gottfriedia</taxon>
    </lineage>
</organism>
<dbReference type="RefSeq" id="WP_069032690.1">
    <property type="nucleotide sequence ID" value="NZ_MDKC01000003.1"/>
</dbReference>
<gene>
    <name evidence="1" type="ORF">BED47_16190</name>
</gene>
<reference evidence="1 2" key="1">
    <citation type="submission" date="2016-07" db="EMBL/GenBank/DDBJ databases">
        <authorList>
            <person name="Townsley L."/>
            <person name="Shank E.A."/>
        </authorList>
    </citation>
    <scope>NUCLEOTIDE SEQUENCE [LARGE SCALE GENOMIC DNA]</scope>
    <source>
        <strain evidence="1 2">CH01</strain>
    </source>
</reference>
<name>A0ABX2ZXE5_9BACI</name>
<proteinExistence type="predicted"/>
<evidence type="ECO:0000313" key="2">
    <source>
        <dbReference type="Proteomes" id="UP000094580"/>
    </source>
</evidence>
<protein>
    <submittedName>
        <fullName evidence="1">Uncharacterized protein</fullName>
    </submittedName>
</protein>
<accession>A0ABX2ZXE5</accession>
<dbReference type="Proteomes" id="UP000094580">
    <property type="component" value="Unassembled WGS sequence"/>
</dbReference>
<keyword evidence="2" id="KW-1185">Reference proteome</keyword>
<sequence length="99" mass="11799">MGNLDPSLMREFCGKICDPRKFPRIYSILRSYRKNDLKSREGACHMIDRLSDCCSVSITPEQRENAAQWLMNCDVNPQDPDHQREMWNMIKSSRRRSWF</sequence>
<evidence type="ECO:0000313" key="1">
    <source>
        <dbReference type="EMBL" id="ODG93054.1"/>
    </source>
</evidence>